<proteinExistence type="predicted"/>
<dbReference type="EMBL" id="KI684408">
    <property type="protein sequence ID" value="ETK95157.1"/>
    <property type="molecule type" value="Genomic_DNA"/>
</dbReference>
<dbReference type="Proteomes" id="UP000053864">
    <property type="component" value="Unassembled WGS sequence"/>
</dbReference>
<evidence type="ECO:0000313" key="1">
    <source>
        <dbReference type="EMBL" id="ETK95157.1"/>
    </source>
</evidence>
<protein>
    <submittedName>
        <fullName evidence="1">Uncharacterized protein</fullName>
    </submittedName>
</protein>
<accession>W2HIP1</accession>
<feature type="non-terminal residue" evidence="1">
    <location>
        <position position="48"/>
    </location>
</feature>
<dbReference type="Proteomes" id="UP000053236">
    <property type="component" value="Unassembled WGS sequence"/>
</dbReference>
<dbReference type="AlphaFoldDB" id="W2HIP1"/>
<reference evidence="1" key="1">
    <citation type="submission" date="2013-11" db="EMBL/GenBank/DDBJ databases">
        <title>The Genome Sequence of Phytophthora parasitica CJ02B3.</title>
        <authorList>
            <consortium name="The Broad Institute Genomics Platform"/>
            <person name="Russ C."/>
            <person name="Tyler B."/>
            <person name="Panabieres F."/>
            <person name="Shan W."/>
            <person name="Tripathy S."/>
            <person name="Grunwald N."/>
            <person name="Machado M."/>
            <person name="Johnson C.S."/>
            <person name="Arredondo F."/>
            <person name="Hong C."/>
            <person name="Coffey M."/>
            <person name="Young S.K."/>
            <person name="Zeng Q."/>
            <person name="Gargeya S."/>
            <person name="Fitzgerald M."/>
            <person name="Abouelleil A."/>
            <person name="Alvarado L."/>
            <person name="Chapman S.B."/>
            <person name="Gainer-Dewar J."/>
            <person name="Goldberg J."/>
            <person name="Griggs A."/>
            <person name="Gujja S."/>
            <person name="Hansen M."/>
            <person name="Howarth C."/>
            <person name="Imamovic A."/>
            <person name="Ireland A."/>
            <person name="Larimer J."/>
            <person name="McCowan C."/>
            <person name="Murphy C."/>
            <person name="Pearson M."/>
            <person name="Poon T.W."/>
            <person name="Priest M."/>
            <person name="Roberts A."/>
            <person name="Saif S."/>
            <person name="Shea T."/>
            <person name="Sykes S."/>
            <person name="Wortman J."/>
            <person name="Nusbaum C."/>
            <person name="Birren B."/>
        </authorList>
    </citation>
    <scope>NUCLEOTIDE SEQUENCE [LARGE SCALE GENOMIC DNA]</scope>
    <source>
        <strain evidence="1">CJ02B3</strain>
    </source>
</reference>
<organism evidence="1">
    <name type="scientific">Phytophthora nicotianae</name>
    <name type="common">Potato buckeye rot agent</name>
    <name type="synonym">Phytophthora parasitica</name>
    <dbReference type="NCBI Taxonomy" id="4792"/>
    <lineage>
        <taxon>Eukaryota</taxon>
        <taxon>Sar</taxon>
        <taxon>Stramenopiles</taxon>
        <taxon>Oomycota</taxon>
        <taxon>Peronosporomycetes</taxon>
        <taxon>Peronosporales</taxon>
        <taxon>Peronosporaceae</taxon>
        <taxon>Phytophthora</taxon>
    </lineage>
</organism>
<sequence>MSRNLPPVIAYFRSRQDTCTNVFRARFLTLHISKCTERWKSNTILEGS</sequence>
<dbReference type="EMBL" id="KI670879">
    <property type="protein sequence ID" value="ETL48552.1"/>
    <property type="molecule type" value="Genomic_DNA"/>
</dbReference>
<gene>
    <name evidence="1" type="ORF">L915_01893</name>
    <name evidence="2" type="ORF">L916_01860</name>
</gene>
<evidence type="ECO:0000313" key="3">
    <source>
        <dbReference type="Proteomes" id="UP000053864"/>
    </source>
</evidence>
<name>W2HIP1_PHYNI</name>
<reference evidence="2 3" key="2">
    <citation type="submission" date="2013-11" db="EMBL/GenBank/DDBJ databases">
        <title>The Genome Sequence of Phytophthora parasitica CJ05E6.</title>
        <authorList>
            <consortium name="The Broad Institute Genomics Platform"/>
            <person name="Russ C."/>
            <person name="Tyler B."/>
            <person name="Panabieres F."/>
            <person name="Shan W."/>
            <person name="Tripathy S."/>
            <person name="Grunwald N."/>
            <person name="Machado M."/>
            <person name="Johnson C.S."/>
            <person name="Arredondo F."/>
            <person name="Hong C."/>
            <person name="Coffey M."/>
            <person name="Young S.K."/>
            <person name="Zeng Q."/>
            <person name="Gargeya S."/>
            <person name="Fitzgerald M."/>
            <person name="Abouelleil A."/>
            <person name="Alvarado L."/>
            <person name="Chapman S.B."/>
            <person name="Gainer-Dewar J."/>
            <person name="Goldberg J."/>
            <person name="Griggs A."/>
            <person name="Gujja S."/>
            <person name="Hansen M."/>
            <person name="Howarth C."/>
            <person name="Imamovic A."/>
            <person name="Ireland A."/>
            <person name="Larimer J."/>
            <person name="McCowan C."/>
            <person name="Murphy C."/>
            <person name="Pearson M."/>
            <person name="Poon T.W."/>
            <person name="Priest M."/>
            <person name="Roberts A."/>
            <person name="Saif S."/>
            <person name="Shea T."/>
            <person name="Sykes S."/>
            <person name="Wortman J."/>
            <person name="Nusbaum C."/>
            <person name="Birren B."/>
        </authorList>
    </citation>
    <scope>NUCLEOTIDE SEQUENCE [LARGE SCALE GENOMIC DNA]</scope>
    <source>
        <strain evidence="2 3">CJ05E6</strain>
    </source>
</reference>
<evidence type="ECO:0000313" key="2">
    <source>
        <dbReference type="EMBL" id="ETL48552.1"/>
    </source>
</evidence>